<dbReference type="EMBL" id="JBEPMM010000001">
    <property type="protein sequence ID" value="MET3690725.1"/>
    <property type="molecule type" value="Genomic_DNA"/>
</dbReference>
<proteinExistence type="predicted"/>
<sequence>MGMRPAALPMVLAALVLPVAAEVEQAESILGEWQQIATNAGACPTCRIAFRTGDRGIVVSANNGWTATLARTGPTDLMGDGRWDLQGRGWPTGRAFTIRFRQDGDRLVMTMVVDTGSGQWPTVHATYVRPWQGV</sequence>
<feature type="chain" id="PRO_5046357291" evidence="1">
    <location>
        <begin position="22"/>
        <end position="134"/>
    </location>
</feature>
<evidence type="ECO:0000256" key="1">
    <source>
        <dbReference type="SAM" id="SignalP"/>
    </source>
</evidence>
<dbReference type="Proteomes" id="UP001549145">
    <property type="component" value="Unassembled WGS sequence"/>
</dbReference>
<accession>A0ABV2L1G5</accession>
<protein>
    <submittedName>
        <fullName evidence="2">Uncharacterized protein</fullName>
    </submittedName>
</protein>
<reference evidence="2 3" key="1">
    <citation type="submission" date="2024-06" db="EMBL/GenBank/DDBJ databases">
        <title>Genomic Encyclopedia of Type Strains, Phase IV (KMG-IV): sequencing the most valuable type-strain genomes for metagenomic binning, comparative biology and taxonomic classification.</title>
        <authorList>
            <person name="Goeker M."/>
        </authorList>
    </citation>
    <scope>NUCLEOTIDE SEQUENCE [LARGE SCALE GENOMIC DNA]</scope>
    <source>
        <strain evidence="2 3">DSM 21331</strain>
    </source>
</reference>
<feature type="signal peptide" evidence="1">
    <location>
        <begin position="1"/>
        <end position="21"/>
    </location>
</feature>
<keyword evidence="1" id="KW-0732">Signal</keyword>
<gene>
    <name evidence="2" type="ORF">ABID43_000244</name>
</gene>
<comment type="caution">
    <text evidence="2">The sequence shown here is derived from an EMBL/GenBank/DDBJ whole genome shotgun (WGS) entry which is preliminary data.</text>
</comment>
<evidence type="ECO:0000313" key="3">
    <source>
        <dbReference type="Proteomes" id="UP001549145"/>
    </source>
</evidence>
<dbReference type="RefSeq" id="WP_238277467.1">
    <property type="nucleotide sequence ID" value="NZ_BPQL01000022.1"/>
</dbReference>
<name>A0ABV2L1G5_9HYPH</name>
<evidence type="ECO:0000313" key="2">
    <source>
        <dbReference type="EMBL" id="MET3690725.1"/>
    </source>
</evidence>
<keyword evidence="3" id="KW-1185">Reference proteome</keyword>
<organism evidence="2 3">
    <name type="scientific">Methylobacterium goesingense</name>
    <dbReference type="NCBI Taxonomy" id="243690"/>
    <lineage>
        <taxon>Bacteria</taxon>
        <taxon>Pseudomonadati</taxon>
        <taxon>Pseudomonadota</taxon>
        <taxon>Alphaproteobacteria</taxon>
        <taxon>Hyphomicrobiales</taxon>
        <taxon>Methylobacteriaceae</taxon>
        <taxon>Methylobacterium</taxon>
    </lineage>
</organism>